<sequence length="123" mass="13790">MNILTKATIGVVAGATALTAAAPAEAQYRRYHRDRGGDVVAGAIIGGVAGLALGSALAQPRRGWYDPRWDGGYYGPPVYRGGWNRGWDRGFNNRRWNRRAYRAQCVRRVFDPYTGRRVRVRYC</sequence>
<feature type="transmembrane region" description="Helical" evidence="1">
    <location>
        <begin position="39"/>
        <end position="58"/>
    </location>
</feature>
<keyword evidence="1" id="KW-0472">Membrane</keyword>
<keyword evidence="1" id="KW-1133">Transmembrane helix</keyword>
<keyword evidence="2" id="KW-0732">Signal</keyword>
<dbReference type="Proteomes" id="UP000309138">
    <property type="component" value="Unassembled WGS sequence"/>
</dbReference>
<evidence type="ECO:0000313" key="3">
    <source>
        <dbReference type="EMBL" id="TKD51703.1"/>
    </source>
</evidence>
<gene>
    <name evidence="3" type="ORF">FBR43_13765</name>
</gene>
<dbReference type="AlphaFoldDB" id="A0A4U1L5W8"/>
<comment type="caution">
    <text evidence="3">The sequence shown here is derived from an EMBL/GenBank/DDBJ whole genome shotgun (WGS) entry which is preliminary data.</text>
</comment>
<dbReference type="RefSeq" id="WP_136943640.1">
    <property type="nucleotide sequence ID" value="NZ_SWKR01000002.1"/>
</dbReference>
<proteinExistence type="predicted"/>
<reference evidence="3 4" key="1">
    <citation type="submission" date="2019-04" db="EMBL/GenBank/DDBJ databases">
        <authorList>
            <person name="Yang Y."/>
            <person name="Wei D."/>
        </authorList>
    </citation>
    <scope>NUCLEOTIDE SEQUENCE [LARGE SCALE GENOMIC DNA]</scope>
    <source>
        <strain evidence="3 4">L-1-4w-11</strain>
    </source>
</reference>
<dbReference type="EMBL" id="SWKR01000002">
    <property type="protein sequence ID" value="TKD51703.1"/>
    <property type="molecule type" value="Genomic_DNA"/>
</dbReference>
<keyword evidence="1" id="KW-0812">Transmembrane</keyword>
<feature type="chain" id="PRO_5020189001" description="17 kDa surface antigen" evidence="2">
    <location>
        <begin position="27"/>
        <end position="123"/>
    </location>
</feature>
<accession>A0A4U1L5W8</accession>
<evidence type="ECO:0008006" key="5">
    <source>
        <dbReference type="Google" id="ProtNLM"/>
    </source>
</evidence>
<protein>
    <recommendedName>
        <fullName evidence="5">17 kDa surface antigen</fullName>
    </recommendedName>
</protein>
<name>A0A4U1L5W8_9SPHN</name>
<feature type="signal peptide" evidence="2">
    <location>
        <begin position="1"/>
        <end position="26"/>
    </location>
</feature>
<evidence type="ECO:0000256" key="2">
    <source>
        <dbReference type="SAM" id="SignalP"/>
    </source>
</evidence>
<keyword evidence="4" id="KW-1185">Reference proteome</keyword>
<organism evidence="3 4">
    <name type="scientific">Sphingomonas baiyangensis</name>
    <dbReference type="NCBI Taxonomy" id="2572576"/>
    <lineage>
        <taxon>Bacteria</taxon>
        <taxon>Pseudomonadati</taxon>
        <taxon>Pseudomonadota</taxon>
        <taxon>Alphaproteobacteria</taxon>
        <taxon>Sphingomonadales</taxon>
        <taxon>Sphingomonadaceae</taxon>
        <taxon>Sphingomonas</taxon>
    </lineage>
</organism>
<evidence type="ECO:0000256" key="1">
    <source>
        <dbReference type="SAM" id="Phobius"/>
    </source>
</evidence>
<evidence type="ECO:0000313" key="4">
    <source>
        <dbReference type="Proteomes" id="UP000309138"/>
    </source>
</evidence>